<reference evidence="2 3" key="1">
    <citation type="submission" date="2015-01" db="EMBL/GenBank/DDBJ databases">
        <title>Evolution of Trichinella species and genotypes.</title>
        <authorList>
            <person name="Korhonen P.K."/>
            <person name="Edoardo P."/>
            <person name="Giuseppe L.R."/>
            <person name="Gasser R.B."/>
        </authorList>
    </citation>
    <scope>NUCLEOTIDE SEQUENCE [LARGE SCALE GENOMIC DNA]</scope>
    <source>
        <strain evidence="2">ISS37</strain>
    </source>
</reference>
<sequence>MLQPPPSKSDSQFNQSSVLSKPLVIPRAEKTGRATQYIMNHKVSHRMQFLSLRQSGFKNF</sequence>
<proteinExistence type="predicted"/>
<organism evidence="2 3">
    <name type="scientific">Trichinella nelsoni</name>
    <dbReference type="NCBI Taxonomy" id="6336"/>
    <lineage>
        <taxon>Eukaryota</taxon>
        <taxon>Metazoa</taxon>
        <taxon>Ecdysozoa</taxon>
        <taxon>Nematoda</taxon>
        <taxon>Enoplea</taxon>
        <taxon>Dorylaimia</taxon>
        <taxon>Trichinellida</taxon>
        <taxon>Trichinellidae</taxon>
        <taxon>Trichinella</taxon>
    </lineage>
</organism>
<feature type="compositionally biased region" description="Polar residues" evidence="1">
    <location>
        <begin position="8"/>
        <end position="19"/>
    </location>
</feature>
<comment type="caution">
    <text evidence="2">The sequence shown here is derived from an EMBL/GenBank/DDBJ whole genome shotgun (WGS) entry which is preliminary data.</text>
</comment>
<name>A0A0V0S8U1_9BILA</name>
<accession>A0A0V0S8U1</accession>
<dbReference type="OrthoDB" id="10428375at2759"/>
<protein>
    <submittedName>
        <fullName evidence="2">Uncharacterized protein</fullName>
    </submittedName>
</protein>
<dbReference type="Proteomes" id="UP000054630">
    <property type="component" value="Unassembled WGS sequence"/>
</dbReference>
<gene>
    <name evidence="2" type="ORF">T07_15110</name>
</gene>
<evidence type="ECO:0000313" key="2">
    <source>
        <dbReference type="EMBL" id="KRX23150.1"/>
    </source>
</evidence>
<evidence type="ECO:0000256" key="1">
    <source>
        <dbReference type="SAM" id="MobiDB-lite"/>
    </source>
</evidence>
<feature type="region of interest" description="Disordered" evidence="1">
    <location>
        <begin position="1"/>
        <end position="25"/>
    </location>
</feature>
<evidence type="ECO:0000313" key="3">
    <source>
        <dbReference type="Proteomes" id="UP000054630"/>
    </source>
</evidence>
<dbReference type="AlphaFoldDB" id="A0A0V0S8U1"/>
<keyword evidence="3" id="KW-1185">Reference proteome</keyword>
<dbReference type="EMBL" id="JYDL01000026">
    <property type="protein sequence ID" value="KRX23150.1"/>
    <property type="molecule type" value="Genomic_DNA"/>
</dbReference>